<comment type="caution">
    <text evidence="7">The sequence shown here is derived from an EMBL/GenBank/DDBJ whole genome shotgun (WGS) entry which is preliminary data.</text>
</comment>
<dbReference type="EMBL" id="MU842917">
    <property type="protein sequence ID" value="KAK2026335.1"/>
    <property type="molecule type" value="Genomic_DNA"/>
</dbReference>
<evidence type="ECO:0000256" key="2">
    <source>
        <dbReference type="PROSITE-ProRule" id="PRU00023"/>
    </source>
</evidence>
<dbReference type="InterPro" id="IPR054471">
    <property type="entry name" value="GPIID_WHD"/>
</dbReference>
<keyword evidence="8" id="KW-1185">Reference proteome</keyword>
<evidence type="ECO:0000256" key="3">
    <source>
        <dbReference type="SAM" id="Coils"/>
    </source>
</evidence>
<accession>A0AAD9HCJ6</accession>
<reference evidence="7" key="1">
    <citation type="submission" date="2021-06" db="EMBL/GenBank/DDBJ databases">
        <title>Comparative genomics, transcriptomics and evolutionary studies reveal genomic signatures of adaptation to plant cell wall in hemibiotrophic fungi.</title>
        <authorList>
            <consortium name="DOE Joint Genome Institute"/>
            <person name="Baroncelli R."/>
            <person name="Diaz J.F."/>
            <person name="Benocci T."/>
            <person name="Peng M."/>
            <person name="Battaglia E."/>
            <person name="Haridas S."/>
            <person name="Andreopoulos W."/>
            <person name="Labutti K."/>
            <person name="Pangilinan J."/>
            <person name="Floch G.L."/>
            <person name="Makela M.R."/>
            <person name="Henrissat B."/>
            <person name="Grigoriev I.V."/>
            <person name="Crouch J.A."/>
            <person name="De Vries R.P."/>
            <person name="Sukno S.A."/>
            <person name="Thon M.R."/>
        </authorList>
    </citation>
    <scope>NUCLEOTIDE SEQUENCE</scope>
    <source>
        <strain evidence="7">MAFF235873</strain>
    </source>
</reference>
<dbReference type="InterPro" id="IPR002110">
    <property type="entry name" value="Ankyrin_rpt"/>
</dbReference>
<protein>
    <submittedName>
        <fullName evidence="7">Purine and uridine phosphorylase</fullName>
    </submittedName>
</protein>
<evidence type="ECO:0000256" key="1">
    <source>
        <dbReference type="ARBA" id="ARBA00022737"/>
    </source>
</evidence>
<feature type="domain" description="GPI inositol-deacylase winged helix" evidence="5">
    <location>
        <begin position="702"/>
        <end position="765"/>
    </location>
</feature>
<evidence type="ECO:0000313" key="7">
    <source>
        <dbReference type="EMBL" id="KAK2026335.1"/>
    </source>
</evidence>
<dbReference type="SUPFAM" id="SSF48403">
    <property type="entry name" value="Ankyrin repeat"/>
    <property type="match status" value="1"/>
</dbReference>
<feature type="coiled-coil region" evidence="3">
    <location>
        <begin position="351"/>
        <end position="385"/>
    </location>
</feature>
<dbReference type="Proteomes" id="UP001232148">
    <property type="component" value="Unassembled WGS sequence"/>
</dbReference>
<name>A0AAD9HCJ6_9PEZI</name>
<dbReference type="PROSITE" id="PS50297">
    <property type="entry name" value="ANK_REP_REGION"/>
    <property type="match status" value="1"/>
</dbReference>
<dbReference type="GO" id="GO:0009116">
    <property type="term" value="P:nucleoside metabolic process"/>
    <property type="evidence" value="ECO:0007669"/>
    <property type="project" value="InterPro"/>
</dbReference>
<dbReference type="SUPFAM" id="SSF52540">
    <property type="entry name" value="P-loop containing nucleoside triphosphate hydrolases"/>
    <property type="match status" value="1"/>
</dbReference>
<keyword evidence="1" id="KW-0677">Repeat</keyword>
<evidence type="ECO:0000259" key="6">
    <source>
        <dbReference type="Pfam" id="PF24883"/>
    </source>
</evidence>
<keyword evidence="3" id="KW-0175">Coiled coil</keyword>
<dbReference type="SMART" id="SM00248">
    <property type="entry name" value="ANK"/>
    <property type="match status" value="2"/>
</dbReference>
<feature type="repeat" description="ANK" evidence="2">
    <location>
        <begin position="901"/>
        <end position="933"/>
    </location>
</feature>
<dbReference type="InterPro" id="IPR056884">
    <property type="entry name" value="NPHP3-like_N"/>
</dbReference>
<dbReference type="Pfam" id="PF22939">
    <property type="entry name" value="WHD_GPIID"/>
    <property type="match status" value="1"/>
</dbReference>
<evidence type="ECO:0000256" key="4">
    <source>
        <dbReference type="SAM" id="MobiDB-lite"/>
    </source>
</evidence>
<dbReference type="Gene3D" id="1.25.40.20">
    <property type="entry name" value="Ankyrin repeat-containing domain"/>
    <property type="match status" value="1"/>
</dbReference>
<dbReference type="InterPro" id="IPR027417">
    <property type="entry name" value="P-loop_NTPase"/>
</dbReference>
<dbReference type="AlphaFoldDB" id="A0AAD9HCJ6"/>
<evidence type="ECO:0000313" key="8">
    <source>
        <dbReference type="Proteomes" id="UP001232148"/>
    </source>
</evidence>
<dbReference type="PANTHER" id="PTHR46082">
    <property type="entry name" value="ATP/GTP-BINDING PROTEIN-RELATED"/>
    <property type="match status" value="1"/>
</dbReference>
<dbReference type="InterPro" id="IPR035994">
    <property type="entry name" value="Nucleoside_phosphorylase_sf"/>
</dbReference>
<feature type="domain" description="Nephrocystin 3-like N-terminal" evidence="6">
    <location>
        <begin position="410"/>
        <end position="576"/>
    </location>
</feature>
<dbReference type="PANTHER" id="PTHR46082:SF11">
    <property type="entry name" value="AAA+ ATPASE DOMAIN-CONTAINING PROTEIN-RELATED"/>
    <property type="match status" value="1"/>
</dbReference>
<feature type="region of interest" description="Disordered" evidence="4">
    <location>
        <begin position="1"/>
        <end position="25"/>
    </location>
</feature>
<evidence type="ECO:0000259" key="5">
    <source>
        <dbReference type="Pfam" id="PF22939"/>
    </source>
</evidence>
<organism evidence="7 8">
    <name type="scientific">Colletotrichum zoysiae</name>
    <dbReference type="NCBI Taxonomy" id="1216348"/>
    <lineage>
        <taxon>Eukaryota</taxon>
        <taxon>Fungi</taxon>
        <taxon>Dikarya</taxon>
        <taxon>Ascomycota</taxon>
        <taxon>Pezizomycotina</taxon>
        <taxon>Sordariomycetes</taxon>
        <taxon>Hypocreomycetidae</taxon>
        <taxon>Glomerellales</taxon>
        <taxon>Glomerellaceae</taxon>
        <taxon>Colletotrichum</taxon>
        <taxon>Colletotrichum graminicola species complex</taxon>
    </lineage>
</organism>
<gene>
    <name evidence="7" type="ORF">LX32DRAFT_684650</name>
</gene>
<dbReference type="GO" id="GO:0003824">
    <property type="term" value="F:catalytic activity"/>
    <property type="evidence" value="ECO:0007669"/>
    <property type="project" value="InterPro"/>
</dbReference>
<dbReference type="Gene3D" id="3.40.50.1580">
    <property type="entry name" value="Nucleoside phosphorylase domain"/>
    <property type="match status" value="1"/>
</dbReference>
<dbReference type="InterPro" id="IPR053137">
    <property type="entry name" value="NLR-like"/>
</dbReference>
<dbReference type="PROSITE" id="PS50088">
    <property type="entry name" value="ANK_REPEAT"/>
    <property type="match status" value="1"/>
</dbReference>
<dbReference type="Gene3D" id="3.40.50.300">
    <property type="entry name" value="P-loop containing nucleotide triphosphate hydrolases"/>
    <property type="match status" value="1"/>
</dbReference>
<dbReference type="Pfam" id="PF24883">
    <property type="entry name" value="NPHP3_N"/>
    <property type="match status" value="1"/>
</dbReference>
<keyword evidence="2" id="KW-0040">ANK repeat</keyword>
<sequence>MAETAMKSELGNGAELGHPPPVSGLKERLHEHYTVGWVCALPKEQTAAMAMLDQRHPDLPKPSTDNNAYTLGSIGKHMVVIACLPKGQIGNNSAATVATRMVSTFPAVRFCFMVGIGGGVPSKVRLGDVVVSTPTGQHPGVVQWDFGKAAGGGRFERTGALNNPPGFILTALAKLESVHEMEGSKIPEFLEDLRRKWPRLAPKYLRSDSLEDVLFKADYDHIVRKPGDDMDEDDEEDEDDETCRFCDRAQTRKRKPRDMLVHYGLIASGNQVVKDGMFRDNLNKSLGGKVLCIEMEAAGLITSFPCLVIRGICDYADSHKNKQWQEHAAAVAATFAKELLGYIEPQEVEEQRVAKEALQELRKAIAATESNMERLRNHIQSEEDMNALEWLASFDYGPQQSDLLSKCHPGTGQWLFESGEFTKWENSPSGTTLLCTGIPGAGKTIITSLVINHLHTRFGDVPEVGIAYIYCNFRRHYQQQYADMLASLIKQLCQTQPTLPGAVRALYERHRKQRTRPSLEELSDALQAVLLMYARSYILVDALDECQSLDGTRSAILSHLFRIQNNSATHLFFTSRHIPDVLKHFRDCERLEVRAMDQDVLSYVDGHLPRILEAVPETPGLMEEIREKILKLADGMFLLAHLYLESLRDKTSATELRAVIGTAACRHDNISKDDKRQHTLYQAYDVAMARIAEQSAGFRDLERPLSTMELQHALAIREDDTDLDYGNMRKIEVILSVCAGLVTVDQESDVVGLIHFTTQEYFDANETREKYFPDAHSHIAAACVSYLSLNALQSLDGFYDWQIWRESQNLHLYLLRYAATTWGHHTRKGQVISPAVYRFLANDVNIRVAFELISFSPGLPPMGGEREKRWTGLHAAAFFDLQDVVKALVKTGHQPYADDCTKFSPLFIASSKGYETIVRLLLESGAEVDDEKDVWGRTPLRIASQLGHEGVVKRAKTGIWVCASYSLNEEPMRKRETKSDERRCIMPQPGATKLFVSFSSTWEPI</sequence>
<proteinExistence type="predicted"/>
<dbReference type="Pfam" id="PF12796">
    <property type="entry name" value="Ank_2"/>
    <property type="match status" value="1"/>
</dbReference>
<dbReference type="InterPro" id="IPR036770">
    <property type="entry name" value="Ankyrin_rpt-contain_sf"/>
</dbReference>
<dbReference type="SUPFAM" id="SSF53167">
    <property type="entry name" value="Purine and uridine phosphorylases"/>
    <property type="match status" value="1"/>
</dbReference>